<proteinExistence type="predicted"/>
<name>A0A445AZ09_ARAHY</name>
<organism evidence="1 2">
    <name type="scientific">Arachis hypogaea</name>
    <name type="common">Peanut</name>
    <dbReference type="NCBI Taxonomy" id="3818"/>
    <lineage>
        <taxon>Eukaryota</taxon>
        <taxon>Viridiplantae</taxon>
        <taxon>Streptophyta</taxon>
        <taxon>Embryophyta</taxon>
        <taxon>Tracheophyta</taxon>
        <taxon>Spermatophyta</taxon>
        <taxon>Magnoliopsida</taxon>
        <taxon>eudicotyledons</taxon>
        <taxon>Gunneridae</taxon>
        <taxon>Pentapetalae</taxon>
        <taxon>rosids</taxon>
        <taxon>fabids</taxon>
        <taxon>Fabales</taxon>
        <taxon>Fabaceae</taxon>
        <taxon>Papilionoideae</taxon>
        <taxon>50 kb inversion clade</taxon>
        <taxon>dalbergioids sensu lato</taxon>
        <taxon>Dalbergieae</taxon>
        <taxon>Pterocarpus clade</taxon>
        <taxon>Arachis</taxon>
    </lineage>
</organism>
<keyword evidence="2" id="KW-1185">Reference proteome</keyword>
<sequence length="152" mass="17574">MTSAYSCFSDDQPVTSNYENSSLYVLDWLLPRIGLPDKIIVKGQVWLAKYSPRLLHWVVTQNCIPSNFVIEKNPTFFNTRDIDILKIIPGFPILTKEKLREQVIFDTLLGDWIVAFGNWEFDPLKLNNPFGHNTSKVHVWQGYEDKVVSSQI</sequence>
<dbReference type="STRING" id="3818.A0A445AZ09"/>
<protein>
    <submittedName>
        <fullName evidence="1">Uncharacterized protein</fullName>
    </submittedName>
</protein>
<dbReference type="AlphaFoldDB" id="A0A445AZ09"/>
<dbReference type="PANTHER" id="PTHR45763">
    <property type="entry name" value="HYDROLASE, ALPHA/BETA FOLD FAMILY PROTEIN, EXPRESSED-RELATED"/>
    <property type="match status" value="1"/>
</dbReference>
<dbReference type="PANTHER" id="PTHR45763:SF28">
    <property type="entry name" value="ALPHA_BETA-HYDROLASES SUPERFAMILY PROTEIN"/>
    <property type="match status" value="1"/>
</dbReference>
<comment type="caution">
    <text evidence="1">The sequence shown here is derived from an EMBL/GenBank/DDBJ whole genome shotgun (WGS) entry which is preliminary data.</text>
</comment>
<gene>
    <name evidence="1" type="ORF">Ahy_B01g056543</name>
</gene>
<dbReference type="Proteomes" id="UP000289738">
    <property type="component" value="Chromosome B01"/>
</dbReference>
<evidence type="ECO:0000313" key="1">
    <source>
        <dbReference type="EMBL" id="RYR31675.1"/>
    </source>
</evidence>
<accession>A0A445AZ09</accession>
<dbReference type="EMBL" id="SDMP01000011">
    <property type="protein sequence ID" value="RYR31675.1"/>
    <property type="molecule type" value="Genomic_DNA"/>
</dbReference>
<evidence type="ECO:0000313" key="2">
    <source>
        <dbReference type="Proteomes" id="UP000289738"/>
    </source>
</evidence>
<reference evidence="1 2" key="1">
    <citation type="submission" date="2019-01" db="EMBL/GenBank/DDBJ databases">
        <title>Sequencing of cultivated peanut Arachis hypogaea provides insights into genome evolution and oil improvement.</title>
        <authorList>
            <person name="Chen X."/>
        </authorList>
    </citation>
    <scope>NUCLEOTIDE SEQUENCE [LARGE SCALE GENOMIC DNA]</scope>
    <source>
        <strain evidence="2">cv. Fuhuasheng</strain>
        <tissue evidence="1">Leaves</tissue>
    </source>
</reference>